<dbReference type="OrthoDB" id="5511894at2"/>
<dbReference type="CDD" id="cd00383">
    <property type="entry name" value="trans_reg_C"/>
    <property type="match status" value="1"/>
</dbReference>
<feature type="domain" description="OmpR/PhoB-type" evidence="9">
    <location>
        <begin position="129"/>
        <end position="223"/>
    </location>
</feature>
<dbReference type="CDD" id="cd17574">
    <property type="entry name" value="REC_OmpR"/>
    <property type="match status" value="1"/>
</dbReference>
<evidence type="ECO:0000259" key="9">
    <source>
        <dbReference type="PROSITE" id="PS51755"/>
    </source>
</evidence>
<evidence type="ECO:0000313" key="11">
    <source>
        <dbReference type="Proteomes" id="UP000277094"/>
    </source>
</evidence>
<dbReference type="AlphaFoldDB" id="A0A3N0DU50"/>
<dbReference type="SMART" id="SM00862">
    <property type="entry name" value="Trans_reg_C"/>
    <property type="match status" value="1"/>
</dbReference>
<evidence type="ECO:0000256" key="7">
    <source>
        <dbReference type="PROSITE-ProRule" id="PRU01091"/>
    </source>
</evidence>
<dbReference type="SUPFAM" id="SSF46894">
    <property type="entry name" value="C-terminal effector domain of the bipartite response regulators"/>
    <property type="match status" value="1"/>
</dbReference>
<keyword evidence="3" id="KW-0805">Transcription regulation</keyword>
<organism evidence="10 11">
    <name type="scientific">Nocardioides marmorisolisilvae</name>
    <dbReference type="NCBI Taxonomy" id="1542737"/>
    <lineage>
        <taxon>Bacteria</taxon>
        <taxon>Bacillati</taxon>
        <taxon>Actinomycetota</taxon>
        <taxon>Actinomycetes</taxon>
        <taxon>Propionibacteriales</taxon>
        <taxon>Nocardioidaceae</taxon>
        <taxon>Nocardioides</taxon>
    </lineage>
</organism>
<proteinExistence type="predicted"/>
<feature type="DNA-binding region" description="OmpR/PhoB-type" evidence="7">
    <location>
        <begin position="129"/>
        <end position="223"/>
    </location>
</feature>
<dbReference type="GO" id="GO:0005829">
    <property type="term" value="C:cytosol"/>
    <property type="evidence" value="ECO:0007669"/>
    <property type="project" value="TreeGrafter"/>
</dbReference>
<protein>
    <submittedName>
        <fullName evidence="10">DNA-binding response regulator</fullName>
    </submittedName>
</protein>
<reference evidence="10 11" key="1">
    <citation type="submission" date="2018-11" db="EMBL/GenBank/DDBJ databases">
        <authorList>
            <person name="Li F."/>
        </authorList>
    </citation>
    <scope>NUCLEOTIDE SEQUENCE [LARGE SCALE GENOMIC DNA]</scope>
    <source>
        <strain evidence="10 11">KIS18-7</strain>
    </source>
</reference>
<sequence>MTSSSASGLRVLLVEDDPDVRETTALVLGRHGFDVRTAADGFRGEEIFAAEPFDVLVVDIAMPGLDGLSLTKRLRAESSIPILLLTARDLPGDVVTGLESGADDYVTKPFDGDVLAARLRALVRRGGSGSVELVGDVEIDRRSRSITRKGEPVLLSSTEFRLFELLLDHAGIVVSRPQALRRVWGDEDWIDERVVDTNVLRLRSKLGDGLIVTVRGFGYKLVAR</sequence>
<dbReference type="Pfam" id="PF00072">
    <property type="entry name" value="Response_reg"/>
    <property type="match status" value="1"/>
</dbReference>
<evidence type="ECO:0000313" key="10">
    <source>
        <dbReference type="EMBL" id="RNL78923.1"/>
    </source>
</evidence>
<dbReference type="PANTHER" id="PTHR48111:SF21">
    <property type="entry name" value="DNA-BINDING DUAL MASTER TRANSCRIPTIONAL REGULATOR RPAA"/>
    <property type="match status" value="1"/>
</dbReference>
<dbReference type="SMART" id="SM00448">
    <property type="entry name" value="REC"/>
    <property type="match status" value="1"/>
</dbReference>
<dbReference type="InterPro" id="IPR039420">
    <property type="entry name" value="WalR-like"/>
</dbReference>
<dbReference type="PROSITE" id="PS50110">
    <property type="entry name" value="RESPONSE_REGULATORY"/>
    <property type="match status" value="1"/>
</dbReference>
<comment type="caution">
    <text evidence="10">The sequence shown here is derived from an EMBL/GenBank/DDBJ whole genome shotgun (WGS) entry which is preliminary data.</text>
</comment>
<dbReference type="PANTHER" id="PTHR48111">
    <property type="entry name" value="REGULATOR OF RPOS"/>
    <property type="match status" value="1"/>
</dbReference>
<evidence type="ECO:0000256" key="6">
    <source>
        <dbReference type="PROSITE-ProRule" id="PRU00169"/>
    </source>
</evidence>
<dbReference type="InterPro" id="IPR036388">
    <property type="entry name" value="WH-like_DNA-bd_sf"/>
</dbReference>
<evidence type="ECO:0000256" key="5">
    <source>
        <dbReference type="ARBA" id="ARBA00023163"/>
    </source>
</evidence>
<evidence type="ECO:0000256" key="3">
    <source>
        <dbReference type="ARBA" id="ARBA00023015"/>
    </source>
</evidence>
<dbReference type="Pfam" id="PF00486">
    <property type="entry name" value="Trans_reg_C"/>
    <property type="match status" value="1"/>
</dbReference>
<dbReference type="GO" id="GO:0006355">
    <property type="term" value="P:regulation of DNA-templated transcription"/>
    <property type="evidence" value="ECO:0007669"/>
    <property type="project" value="InterPro"/>
</dbReference>
<name>A0A3N0DU50_9ACTN</name>
<dbReference type="Proteomes" id="UP000277094">
    <property type="component" value="Unassembled WGS sequence"/>
</dbReference>
<evidence type="ECO:0000256" key="4">
    <source>
        <dbReference type="ARBA" id="ARBA00023125"/>
    </source>
</evidence>
<dbReference type="PROSITE" id="PS51755">
    <property type="entry name" value="OMPR_PHOB"/>
    <property type="match status" value="1"/>
</dbReference>
<keyword evidence="11" id="KW-1185">Reference proteome</keyword>
<dbReference type="Gene3D" id="6.10.250.690">
    <property type="match status" value="1"/>
</dbReference>
<keyword evidence="2" id="KW-0902">Two-component regulatory system</keyword>
<keyword evidence="4 7" id="KW-0238">DNA-binding</keyword>
<evidence type="ECO:0000256" key="2">
    <source>
        <dbReference type="ARBA" id="ARBA00023012"/>
    </source>
</evidence>
<dbReference type="GO" id="GO:0000976">
    <property type="term" value="F:transcription cis-regulatory region binding"/>
    <property type="evidence" value="ECO:0007669"/>
    <property type="project" value="TreeGrafter"/>
</dbReference>
<dbReference type="EMBL" id="RJSG01000002">
    <property type="protein sequence ID" value="RNL78923.1"/>
    <property type="molecule type" value="Genomic_DNA"/>
</dbReference>
<feature type="modified residue" description="4-aspartylphosphate" evidence="6">
    <location>
        <position position="59"/>
    </location>
</feature>
<accession>A0A3N0DU50</accession>
<dbReference type="Gene3D" id="3.40.50.2300">
    <property type="match status" value="1"/>
</dbReference>
<dbReference type="InterPro" id="IPR001789">
    <property type="entry name" value="Sig_transdc_resp-reg_receiver"/>
</dbReference>
<dbReference type="GO" id="GO:0000156">
    <property type="term" value="F:phosphorelay response regulator activity"/>
    <property type="evidence" value="ECO:0007669"/>
    <property type="project" value="TreeGrafter"/>
</dbReference>
<evidence type="ECO:0000256" key="1">
    <source>
        <dbReference type="ARBA" id="ARBA00022553"/>
    </source>
</evidence>
<dbReference type="InterPro" id="IPR011006">
    <property type="entry name" value="CheY-like_superfamily"/>
</dbReference>
<dbReference type="Gene3D" id="1.10.10.10">
    <property type="entry name" value="Winged helix-like DNA-binding domain superfamily/Winged helix DNA-binding domain"/>
    <property type="match status" value="1"/>
</dbReference>
<gene>
    <name evidence="10" type="ORF">EFL95_07685</name>
</gene>
<keyword evidence="1 6" id="KW-0597">Phosphoprotein</keyword>
<evidence type="ECO:0000259" key="8">
    <source>
        <dbReference type="PROSITE" id="PS50110"/>
    </source>
</evidence>
<dbReference type="InterPro" id="IPR016032">
    <property type="entry name" value="Sig_transdc_resp-reg_C-effctor"/>
</dbReference>
<dbReference type="SUPFAM" id="SSF52172">
    <property type="entry name" value="CheY-like"/>
    <property type="match status" value="1"/>
</dbReference>
<dbReference type="InterPro" id="IPR001867">
    <property type="entry name" value="OmpR/PhoB-type_DNA-bd"/>
</dbReference>
<keyword evidence="5" id="KW-0804">Transcription</keyword>
<dbReference type="RefSeq" id="WP_123233425.1">
    <property type="nucleotide sequence ID" value="NZ_RJSG01000002.1"/>
</dbReference>
<feature type="domain" description="Response regulatory" evidence="8">
    <location>
        <begin position="10"/>
        <end position="123"/>
    </location>
</feature>
<dbReference type="GO" id="GO:0032993">
    <property type="term" value="C:protein-DNA complex"/>
    <property type="evidence" value="ECO:0007669"/>
    <property type="project" value="TreeGrafter"/>
</dbReference>